<organism evidence="4 5">
    <name type="scientific">Mobilisporobacter senegalensis</name>
    <dbReference type="NCBI Taxonomy" id="1329262"/>
    <lineage>
        <taxon>Bacteria</taxon>
        <taxon>Bacillati</taxon>
        <taxon>Bacillota</taxon>
        <taxon>Clostridia</taxon>
        <taxon>Lachnospirales</taxon>
        <taxon>Lachnospiraceae</taxon>
        <taxon>Mobilisporobacter</taxon>
    </lineage>
</organism>
<evidence type="ECO:0000313" key="5">
    <source>
        <dbReference type="Proteomes" id="UP000273083"/>
    </source>
</evidence>
<dbReference type="Pfam" id="PF12733">
    <property type="entry name" value="Cadherin-like"/>
    <property type="match status" value="1"/>
</dbReference>
<evidence type="ECO:0000313" key="4">
    <source>
        <dbReference type="EMBL" id="ROR26436.1"/>
    </source>
</evidence>
<feature type="signal peptide" evidence="2">
    <location>
        <begin position="1"/>
        <end position="18"/>
    </location>
</feature>
<name>A0A3N1XI91_9FIRM</name>
<dbReference type="Gene3D" id="2.30.30.40">
    <property type="entry name" value="SH3 Domains"/>
    <property type="match status" value="3"/>
</dbReference>
<dbReference type="RefSeq" id="WP_123610141.1">
    <property type="nucleotide sequence ID" value="NZ_RJVG01000008.1"/>
</dbReference>
<keyword evidence="5" id="KW-1185">Reference proteome</keyword>
<keyword evidence="2" id="KW-0732">Signal</keyword>
<sequence>MKKRNHILFTMLMCFVMAFPSITPLQRNNIVQASAITASTGVSIPGIVTASSLKVRSKADKTGAQLKISGKYVSLIKNTKVTILKEVIVDGEKWYYISAKWNGTTIKGYVSSDYIKLSLSSKVPALVNSNSKIQIRTGAGDNKPYLKVGNTIVALKTTTLYITGEVTAGGAKWYKVSFKFEGKTRSGYIKAIDTKFKGTTSVKTQEDTSTASYVTSASNYSVPGIVNATSLNVRTKASRTGPQLKSGSKNVAIKNKTKITIIKEVIVSNEKWYYISFKFDKKTVKGYVLSDYIKIATTKIPAAVNSKKNISIRTGASDKKSYLKVSGKTVSLKPGTELAVISEYMTSGVKWFKVTFKYSGKTTTGYIKAMDVIFKKKEEVKEPVDNTPKPEDNETTPEKPVDNNDTVKIGKVTASSLRVRSGSGTSYAQVYDAANQPISLSSGHEVTIKSEIAIGSTLWYEVSFKYGNATYDGYVSGDYIRIVETPNVPENPGTTIPEIPNDGDNTGNPPILSDAEFEAAMINQGFPESYKPYLRALHAEHPYWQFEAYQTGLDWETVIANQNKIGKNLITNSKNIAWKSLATGAYNWKTDQFIPYDGSTWVTASKEAIEYYMDPRNFLTSSEIFQFELLSYQKAYQTKEGVENILLNTALYGTSYTYINDAAEEIATTYGDTFIKAAEVSMVSPYHLATRVKQEVVTGRTTLSSSVTGKVSGYEGYYNFFNIGATHSTVPGGAVANGLNYAKNGSGNAATNALYMIPWDSPFKSIVGGSNFIGASYINRGQNTVYLQKFNVTPVSTHSHQYMANVEAARAESAKTYAGYSAMTDIPIVFKIPVYINMPENVCPQPATALNPNNWLKSLSVDGYKLTPTFKIEDLEGTLYSLIVPGKIEGVNVSAAAVSTKASVSGTGYVPLSIGNNPVTITVTAENQAVRQYTINIVRDMSVQ</sequence>
<dbReference type="AlphaFoldDB" id="A0A3N1XI91"/>
<evidence type="ECO:0000256" key="2">
    <source>
        <dbReference type="SAM" id="SignalP"/>
    </source>
</evidence>
<gene>
    <name evidence="4" type="ORF">EDD66_108159</name>
</gene>
<feature type="domain" description="Cadherin-like beta-sandwich-like" evidence="3">
    <location>
        <begin position="880"/>
        <end position="939"/>
    </location>
</feature>
<dbReference type="InterPro" id="IPR025883">
    <property type="entry name" value="Cadherin-like_domain"/>
</dbReference>
<feature type="chain" id="PRO_5038522827" evidence="2">
    <location>
        <begin position="19"/>
        <end position="944"/>
    </location>
</feature>
<proteinExistence type="predicted"/>
<dbReference type="EMBL" id="RJVG01000008">
    <property type="protein sequence ID" value="ROR26436.1"/>
    <property type="molecule type" value="Genomic_DNA"/>
</dbReference>
<accession>A0A3N1XI91</accession>
<dbReference type="OrthoDB" id="9816557at2"/>
<reference evidence="4 5" key="1">
    <citation type="submission" date="2018-11" db="EMBL/GenBank/DDBJ databases">
        <title>Genomic Encyclopedia of Type Strains, Phase IV (KMG-IV): sequencing the most valuable type-strain genomes for metagenomic binning, comparative biology and taxonomic classification.</title>
        <authorList>
            <person name="Goeker M."/>
        </authorList>
    </citation>
    <scope>NUCLEOTIDE SEQUENCE [LARGE SCALE GENOMIC DNA]</scope>
    <source>
        <strain evidence="4 5">DSM 26537</strain>
    </source>
</reference>
<evidence type="ECO:0000259" key="3">
    <source>
        <dbReference type="Pfam" id="PF12733"/>
    </source>
</evidence>
<feature type="region of interest" description="Disordered" evidence="1">
    <location>
        <begin position="381"/>
        <end position="406"/>
    </location>
</feature>
<dbReference type="Proteomes" id="UP000273083">
    <property type="component" value="Unassembled WGS sequence"/>
</dbReference>
<protein>
    <submittedName>
        <fullName evidence="4">Beta-N-acetylglucosaminidase</fullName>
    </submittedName>
</protein>
<feature type="compositionally biased region" description="Basic and acidic residues" evidence="1">
    <location>
        <begin position="381"/>
        <end position="402"/>
    </location>
</feature>
<evidence type="ECO:0000256" key="1">
    <source>
        <dbReference type="SAM" id="MobiDB-lite"/>
    </source>
</evidence>
<comment type="caution">
    <text evidence="4">The sequence shown here is derived from an EMBL/GenBank/DDBJ whole genome shotgun (WGS) entry which is preliminary data.</text>
</comment>